<dbReference type="EMBL" id="CP096034">
    <property type="protein sequence ID" value="UPM53131.1"/>
    <property type="molecule type" value="Genomic_DNA"/>
</dbReference>
<dbReference type="RefSeq" id="WP_248266445.1">
    <property type="nucleotide sequence ID" value="NZ_CP096034.1"/>
</dbReference>
<organism evidence="3 4">
    <name type="scientific">Gottfriedia acidiceleris</name>
    <dbReference type="NCBI Taxonomy" id="371036"/>
    <lineage>
        <taxon>Bacteria</taxon>
        <taxon>Bacillati</taxon>
        <taxon>Bacillota</taxon>
        <taxon>Bacilli</taxon>
        <taxon>Bacillales</taxon>
        <taxon>Bacillaceae</taxon>
        <taxon>Gottfriedia</taxon>
    </lineage>
</organism>
<accession>A0ABY4JH29</accession>
<evidence type="ECO:0000256" key="2">
    <source>
        <dbReference type="SAM" id="Phobius"/>
    </source>
</evidence>
<sequence>MDLLFVILYKLIQYYRYVIVIHIILSWFPQIRQSGFGRLIGRLSEPYLEPFRRIVPSIGMFDFSPIIALFALEFAGYGIASISHYF</sequence>
<dbReference type="PANTHER" id="PTHR33219">
    <property type="entry name" value="YLMG HOMOLOG PROTEIN 2, CHLOROPLASTIC"/>
    <property type="match status" value="1"/>
</dbReference>
<gene>
    <name evidence="3" type="ORF">MY490_15075</name>
</gene>
<keyword evidence="4" id="KW-1185">Reference proteome</keyword>
<feature type="transmembrane region" description="Helical" evidence="2">
    <location>
        <begin position="12"/>
        <end position="28"/>
    </location>
</feature>
<evidence type="ECO:0000313" key="3">
    <source>
        <dbReference type="EMBL" id="UPM53131.1"/>
    </source>
</evidence>
<protein>
    <submittedName>
        <fullName evidence="3">YggT family protein</fullName>
    </submittedName>
</protein>
<comment type="similarity">
    <text evidence="1">Belongs to the YggT family.</text>
</comment>
<feature type="transmembrane region" description="Helical" evidence="2">
    <location>
        <begin position="60"/>
        <end position="80"/>
    </location>
</feature>
<reference evidence="3 4" key="1">
    <citation type="submission" date="2022-04" db="EMBL/GenBank/DDBJ databases">
        <title>Mechanism of arsenic methylation and mitigation arsenic toxicity by Bacillus sp. LH14 from an Arsenic-Contaminated Paddy Soil.</title>
        <authorList>
            <person name="Wang D."/>
        </authorList>
    </citation>
    <scope>NUCLEOTIDE SEQUENCE [LARGE SCALE GENOMIC DNA]</scope>
    <source>
        <strain evidence="3 4">LH14</strain>
    </source>
</reference>
<keyword evidence="2" id="KW-0472">Membrane</keyword>
<keyword evidence="2" id="KW-0812">Transmembrane</keyword>
<dbReference type="PANTHER" id="PTHR33219:SF14">
    <property type="entry name" value="PROTEIN COFACTOR ASSEMBLY OF COMPLEX C SUBUNIT B CCB3, CHLOROPLASTIC-RELATED"/>
    <property type="match status" value="1"/>
</dbReference>
<proteinExistence type="inferred from homology"/>
<dbReference type="InterPro" id="IPR003425">
    <property type="entry name" value="CCB3/YggT"/>
</dbReference>
<dbReference type="Proteomes" id="UP000830639">
    <property type="component" value="Chromosome"/>
</dbReference>
<evidence type="ECO:0000313" key="4">
    <source>
        <dbReference type="Proteomes" id="UP000830639"/>
    </source>
</evidence>
<name>A0ABY4JH29_9BACI</name>
<keyword evidence="2" id="KW-1133">Transmembrane helix</keyword>
<dbReference type="Pfam" id="PF02325">
    <property type="entry name" value="CCB3_YggT"/>
    <property type="match status" value="1"/>
</dbReference>
<evidence type="ECO:0000256" key="1">
    <source>
        <dbReference type="ARBA" id="ARBA00010894"/>
    </source>
</evidence>